<dbReference type="EMBL" id="GGEC01030539">
    <property type="protein sequence ID" value="MBX11023.1"/>
    <property type="molecule type" value="Transcribed_RNA"/>
</dbReference>
<dbReference type="AlphaFoldDB" id="A0A2P2KZ75"/>
<proteinExistence type="predicted"/>
<accession>A0A2P2KZ75</accession>
<evidence type="ECO:0000313" key="1">
    <source>
        <dbReference type="EMBL" id="MBX11023.1"/>
    </source>
</evidence>
<protein>
    <submittedName>
        <fullName evidence="1">Uncharacterized protein</fullName>
    </submittedName>
</protein>
<reference evidence="1" key="1">
    <citation type="submission" date="2018-02" db="EMBL/GenBank/DDBJ databases">
        <title>Rhizophora mucronata_Transcriptome.</title>
        <authorList>
            <person name="Meera S.P."/>
            <person name="Sreeshan A."/>
            <person name="Augustine A."/>
        </authorList>
    </citation>
    <scope>NUCLEOTIDE SEQUENCE</scope>
    <source>
        <tissue evidence="1">Leaf</tissue>
    </source>
</reference>
<sequence>MLEDLELSRKMLFRESKRAANSYEYLKD</sequence>
<name>A0A2P2KZ75_RHIMU</name>
<organism evidence="1">
    <name type="scientific">Rhizophora mucronata</name>
    <name type="common">Asiatic mangrove</name>
    <dbReference type="NCBI Taxonomy" id="61149"/>
    <lineage>
        <taxon>Eukaryota</taxon>
        <taxon>Viridiplantae</taxon>
        <taxon>Streptophyta</taxon>
        <taxon>Embryophyta</taxon>
        <taxon>Tracheophyta</taxon>
        <taxon>Spermatophyta</taxon>
        <taxon>Magnoliopsida</taxon>
        <taxon>eudicotyledons</taxon>
        <taxon>Gunneridae</taxon>
        <taxon>Pentapetalae</taxon>
        <taxon>rosids</taxon>
        <taxon>fabids</taxon>
        <taxon>Malpighiales</taxon>
        <taxon>Rhizophoraceae</taxon>
        <taxon>Rhizophora</taxon>
    </lineage>
</organism>